<sequence>MSITQIYYDFHSHYHEILYLIRVFYSIFVKDVVYDKENLENDEPFFVINDETTVNSETFESLVFWSMLVLIEKGRIKQVLASIDSNDFENITITISDFLYVVDPILFYSYLYQNNNKILEFIPEITMAMSGTLALCDCSDLWIAALSADNISQFLNFYLLSVLLMTFPPEVFTNSSKQNIQPIQKKIQMFDHWEIMKLAFKLQDSYPDLMKQKT</sequence>
<evidence type="ECO:0000313" key="2">
    <source>
        <dbReference type="Proteomes" id="UP001470230"/>
    </source>
</evidence>
<dbReference type="Proteomes" id="UP001470230">
    <property type="component" value="Unassembled WGS sequence"/>
</dbReference>
<organism evidence="1 2">
    <name type="scientific">Tritrichomonas musculus</name>
    <dbReference type="NCBI Taxonomy" id="1915356"/>
    <lineage>
        <taxon>Eukaryota</taxon>
        <taxon>Metamonada</taxon>
        <taxon>Parabasalia</taxon>
        <taxon>Tritrichomonadida</taxon>
        <taxon>Tritrichomonadidae</taxon>
        <taxon>Tritrichomonas</taxon>
    </lineage>
</organism>
<reference evidence="1 2" key="1">
    <citation type="submission" date="2024-04" db="EMBL/GenBank/DDBJ databases">
        <title>Tritrichomonas musculus Genome.</title>
        <authorList>
            <person name="Alves-Ferreira E."/>
            <person name="Grigg M."/>
            <person name="Lorenzi H."/>
            <person name="Galac M."/>
        </authorList>
    </citation>
    <scope>NUCLEOTIDE SEQUENCE [LARGE SCALE GENOMIC DNA]</scope>
    <source>
        <strain evidence="1 2">EAF2021</strain>
    </source>
</reference>
<accession>A0ABR2K4J0</accession>
<name>A0ABR2K4J0_9EUKA</name>
<gene>
    <name evidence="1" type="ORF">M9Y10_041175</name>
</gene>
<protein>
    <submittedName>
        <fullName evidence="1">Uncharacterized protein</fullName>
    </submittedName>
</protein>
<evidence type="ECO:0000313" key="1">
    <source>
        <dbReference type="EMBL" id="KAK8885723.1"/>
    </source>
</evidence>
<proteinExistence type="predicted"/>
<keyword evidence="2" id="KW-1185">Reference proteome</keyword>
<dbReference type="EMBL" id="JAPFFF010000007">
    <property type="protein sequence ID" value="KAK8885723.1"/>
    <property type="molecule type" value="Genomic_DNA"/>
</dbReference>
<comment type="caution">
    <text evidence="1">The sequence shown here is derived from an EMBL/GenBank/DDBJ whole genome shotgun (WGS) entry which is preliminary data.</text>
</comment>